<dbReference type="Gene3D" id="3.40.50.10320">
    <property type="entry name" value="LmbE-like"/>
    <property type="match status" value="1"/>
</dbReference>
<comment type="caution">
    <text evidence="1">The sequence shown here is derived from an EMBL/GenBank/DDBJ whole genome shotgun (WGS) entry which is preliminary data.</text>
</comment>
<dbReference type="NCBIfam" id="TIGR03446">
    <property type="entry name" value="mycothiol_Mca"/>
    <property type="match status" value="1"/>
</dbReference>
<dbReference type="AlphaFoldDB" id="A0A094QLG2"/>
<gene>
    <name evidence="1" type="ORF">GM51_15120</name>
</gene>
<sequence length="289" mass="32352">MPSPGETLRLLAIHAHPDDESSKGAATTAKYVSQGVEVMVVSCTGGERGDILNPSFTLGERSIFEVRKTEMHRAAEILGVQHRWLGFVDSGWPDGDPKPPLPIGCFAQLPLEQVSAPLVEIVREFKPHVITTYDENGGYPHPDHIRTHEVSMVAWEKAADPKFDSILEPWVAGKLYYQHGFSKVRVQAMHDACIELGIESPYQEWLDEWEDDDLTSDRVTARIDCANWFDVREAALKAHETQIDPNGIWFAVPTDKMAQIWPTEDFELAFSRIGAIVDEDDLFTGLRGA</sequence>
<protein>
    <submittedName>
        <fullName evidence="1">GlcNAc-PI de-N-acetylase</fullName>
    </submittedName>
</protein>
<reference evidence="1" key="1">
    <citation type="submission" date="2014-06" db="EMBL/GenBank/DDBJ databases">
        <title>Key roles for freshwater Actinobacteria revealed by deep metagenomic sequencing.</title>
        <authorList>
            <person name="Ghai R."/>
            <person name="Mizuno C.M."/>
            <person name="Picazo A."/>
            <person name="Camacho A."/>
            <person name="Rodriguez-Valera F."/>
        </authorList>
    </citation>
    <scope>NUCLEOTIDE SEQUENCE</scope>
</reference>
<dbReference type="InterPro" id="IPR003737">
    <property type="entry name" value="GlcNAc_PI_deacetylase-related"/>
</dbReference>
<accession>A0A094QLG2</accession>
<dbReference type="GO" id="GO:0016811">
    <property type="term" value="F:hydrolase activity, acting on carbon-nitrogen (but not peptide) bonds, in linear amides"/>
    <property type="evidence" value="ECO:0007669"/>
    <property type="project" value="TreeGrafter"/>
</dbReference>
<dbReference type="InterPro" id="IPR017811">
    <property type="entry name" value="Mca"/>
</dbReference>
<dbReference type="InterPro" id="IPR024078">
    <property type="entry name" value="LmbE-like_dom_sf"/>
</dbReference>
<name>A0A094QLG2_9ZZZZ</name>
<evidence type="ECO:0000313" key="1">
    <source>
        <dbReference type="EMBL" id="KGA15331.1"/>
    </source>
</evidence>
<dbReference type="PANTHER" id="PTHR12993">
    <property type="entry name" value="N-ACETYLGLUCOSAMINYL-PHOSPHATIDYLINOSITOL DE-N-ACETYLASE-RELATED"/>
    <property type="match status" value="1"/>
</dbReference>
<dbReference type="Pfam" id="PF02585">
    <property type="entry name" value="PIG-L"/>
    <property type="match status" value="1"/>
</dbReference>
<dbReference type="SUPFAM" id="SSF102588">
    <property type="entry name" value="LmbE-like"/>
    <property type="match status" value="1"/>
</dbReference>
<proteinExistence type="inferred from homology"/>
<organism evidence="1">
    <name type="scientific">freshwater metagenome</name>
    <dbReference type="NCBI Taxonomy" id="449393"/>
    <lineage>
        <taxon>unclassified sequences</taxon>
        <taxon>metagenomes</taxon>
        <taxon>ecological metagenomes</taxon>
    </lineage>
</organism>
<dbReference type="EMBL" id="JNSL01000117">
    <property type="protein sequence ID" value="KGA15331.1"/>
    <property type="molecule type" value="Genomic_DNA"/>
</dbReference>
<dbReference type="PANTHER" id="PTHR12993:SF11">
    <property type="entry name" value="N-ACETYLGLUCOSAMINYL-PHOSPHATIDYLINOSITOL DE-N-ACETYLASE"/>
    <property type="match status" value="1"/>
</dbReference>
<dbReference type="HAMAP" id="MF_01482">
    <property type="entry name" value="Mca"/>
    <property type="match status" value="1"/>
</dbReference>
<dbReference type="GO" id="GO:0010126">
    <property type="term" value="P:mycothiol metabolic process"/>
    <property type="evidence" value="ECO:0007669"/>
    <property type="project" value="InterPro"/>
</dbReference>